<keyword evidence="1" id="KW-0732">Signal</keyword>
<dbReference type="AlphaFoldDB" id="A0A1M7QHF1"/>
<keyword evidence="3" id="KW-1185">Reference proteome</keyword>
<dbReference type="PROSITE" id="PS51257">
    <property type="entry name" value="PROKAR_LIPOPROTEIN"/>
    <property type="match status" value="1"/>
</dbReference>
<gene>
    <name evidence="2" type="ORF">SAMN05216179_3149</name>
</gene>
<dbReference type="RefSeq" id="WP_073202791.1">
    <property type="nucleotide sequence ID" value="NZ_FRCZ01000007.1"/>
</dbReference>
<organism evidence="2 3">
    <name type="scientific">Gracilibacillus kekensis</name>
    <dbReference type="NCBI Taxonomy" id="1027249"/>
    <lineage>
        <taxon>Bacteria</taxon>
        <taxon>Bacillati</taxon>
        <taxon>Bacillota</taxon>
        <taxon>Bacilli</taxon>
        <taxon>Bacillales</taxon>
        <taxon>Bacillaceae</taxon>
        <taxon>Gracilibacillus</taxon>
    </lineage>
</organism>
<feature type="chain" id="PRO_5039625715" evidence="1">
    <location>
        <begin position="20"/>
        <end position="153"/>
    </location>
</feature>
<sequence>MRKILIFSILFLSFLSACNNEEETVKIEDKDFANILYVQKIENNYSSGELTKPIEDQEKIREVLTIVEGLKAKRITTDEFIQKLENQDNYYRFGFIGENGTEKQRDQYAFQVMDDGTIIFNFDQINNPDHPLVTVTAHHEILEELKDVLGIQF</sequence>
<evidence type="ECO:0000313" key="3">
    <source>
        <dbReference type="Proteomes" id="UP000184184"/>
    </source>
</evidence>
<proteinExistence type="predicted"/>
<dbReference type="Proteomes" id="UP000184184">
    <property type="component" value="Unassembled WGS sequence"/>
</dbReference>
<accession>A0A1M7QHF1</accession>
<reference evidence="2 3" key="1">
    <citation type="submission" date="2016-11" db="EMBL/GenBank/DDBJ databases">
        <authorList>
            <person name="Jaros S."/>
            <person name="Januszkiewicz K."/>
            <person name="Wedrychowicz H."/>
        </authorList>
    </citation>
    <scope>NUCLEOTIDE SEQUENCE [LARGE SCALE GENOMIC DNA]</scope>
    <source>
        <strain evidence="2 3">CGMCC 1.10681</strain>
    </source>
</reference>
<evidence type="ECO:0000313" key="2">
    <source>
        <dbReference type="EMBL" id="SHN30170.1"/>
    </source>
</evidence>
<protein>
    <submittedName>
        <fullName evidence="2">Uncharacterized protein</fullName>
    </submittedName>
</protein>
<dbReference type="OrthoDB" id="2878060at2"/>
<evidence type="ECO:0000256" key="1">
    <source>
        <dbReference type="SAM" id="SignalP"/>
    </source>
</evidence>
<name>A0A1M7QHF1_9BACI</name>
<feature type="signal peptide" evidence="1">
    <location>
        <begin position="1"/>
        <end position="19"/>
    </location>
</feature>
<dbReference type="EMBL" id="FRCZ01000007">
    <property type="protein sequence ID" value="SHN30170.1"/>
    <property type="molecule type" value="Genomic_DNA"/>
</dbReference>